<dbReference type="PANTHER" id="PTHR34582">
    <property type="entry name" value="UPF0702 TRANSMEMBRANE PROTEIN YCAP"/>
    <property type="match status" value="1"/>
</dbReference>
<organism evidence="10 11">
    <name type="scientific">Salinicoccus cyprini</name>
    <dbReference type="NCBI Taxonomy" id="2493691"/>
    <lineage>
        <taxon>Bacteria</taxon>
        <taxon>Bacillati</taxon>
        <taxon>Bacillota</taxon>
        <taxon>Bacilli</taxon>
        <taxon>Bacillales</taxon>
        <taxon>Staphylococcaceae</taxon>
        <taxon>Salinicoccus</taxon>
    </lineage>
</organism>
<evidence type="ECO:0000256" key="4">
    <source>
        <dbReference type="ARBA" id="ARBA00022692"/>
    </source>
</evidence>
<evidence type="ECO:0000259" key="9">
    <source>
        <dbReference type="Pfam" id="PF20730"/>
    </source>
</evidence>
<comment type="similarity">
    <text evidence="2">Belongs to the UPF0702 family.</text>
</comment>
<dbReference type="InterPro" id="IPR007353">
    <property type="entry name" value="DUF421"/>
</dbReference>
<evidence type="ECO:0000259" key="8">
    <source>
        <dbReference type="Pfam" id="PF04239"/>
    </source>
</evidence>
<evidence type="ECO:0000313" key="11">
    <source>
        <dbReference type="Proteomes" id="UP000315103"/>
    </source>
</evidence>
<feature type="domain" description="YetF-like N-terminal transmembrane" evidence="9">
    <location>
        <begin position="8"/>
        <end position="81"/>
    </location>
</feature>
<accession>A0A558AZK8</accession>
<dbReference type="GO" id="GO:0005886">
    <property type="term" value="C:plasma membrane"/>
    <property type="evidence" value="ECO:0007669"/>
    <property type="project" value="UniProtKB-SubCell"/>
</dbReference>
<feature type="transmembrane region" description="Helical" evidence="7">
    <location>
        <begin position="65"/>
        <end position="84"/>
    </location>
</feature>
<dbReference type="EMBL" id="VMSJ01000001">
    <property type="protein sequence ID" value="TVT29718.1"/>
    <property type="molecule type" value="Genomic_DNA"/>
</dbReference>
<keyword evidence="4 7" id="KW-0812">Transmembrane</keyword>
<dbReference type="Pfam" id="PF20730">
    <property type="entry name" value="YetF_N"/>
    <property type="match status" value="1"/>
</dbReference>
<evidence type="ECO:0000256" key="1">
    <source>
        <dbReference type="ARBA" id="ARBA00004651"/>
    </source>
</evidence>
<dbReference type="Gene3D" id="3.30.240.20">
    <property type="entry name" value="bsu07140 like domains"/>
    <property type="match status" value="2"/>
</dbReference>
<keyword evidence="5 7" id="KW-1133">Transmembrane helix</keyword>
<dbReference type="Pfam" id="PF04239">
    <property type="entry name" value="DUF421"/>
    <property type="match status" value="1"/>
</dbReference>
<proteinExistence type="inferred from homology"/>
<keyword evidence="3" id="KW-1003">Cell membrane</keyword>
<keyword evidence="6 7" id="KW-0472">Membrane</keyword>
<dbReference type="InterPro" id="IPR048454">
    <property type="entry name" value="YetF_N"/>
</dbReference>
<evidence type="ECO:0000256" key="7">
    <source>
        <dbReference type="SAM" id="Phobius"/>
    </source>
</evidence>
<dbReference type="RefSeq" id="WP_145286879.1">
    <property type="nucleotide sequence ID" value="NZ_VMSJ01000001.1"/>
</dbReference>
<feature type="domain" description="YetF C-terminal" evidence="8">
    <location>
        <begin position="85"/>
        <end position="218"/>
    </location>
</feature>
<comment type="caution">
    <text evidence="10">The sequence shown here is derived from an EMBL/GenBank/DDBJ whole genome shotgun (WGS) entry which is preliminary data.</text>
</comment>
<comment type="subcellular location">
    <subcellularLocation>
        <location evidence="1">Cell membrane</location>
        <topology evidence="1">Multi-pass membrane protein</topology>
    </subcellularLocation>
</comment>
<evidence type="ECO:0000256" key="2">
    <source>
        <dbReference type="ARBA" id="ARBA00006448"/>
    </source>
</evidence>
<name>A0A558AZK8_9STAP</name>
<evidence type="ECO:0000256" key="5">
    <source>
        <dbReference type="ARBA" id="ARBA00022989"/>
    </source>
</evidence>
<dbReference type="PANTHER" id="PTHR34582:SF5">
    <property type="entry name" value="UPF0702 TRANSMEMBRANE PROTEIN YETF"/>
    <property type="match status" value="1"/>
</dbReference>
<evidence type="ECO:0000313" key="10">
    <source>
        <dbReference type="EMBL" id="TVT29718.1"/>
    </source>
</evidence>
<reference evidence="10 11" key="1">
    <citation type="submission" date="2019-07" db="EMBL/GenBank/DDBJ databases">
        <title>Salinicoccus cyprini sp. nov., isolated from gastro-intestinal tract of mirror carp, Cyprinus carpio var. specularis, collected from Gobind Sagar Reservoir, Himachal Pradesh, India.</title>
        <authorList>
            <person name="Talwar C."/>
            <person name="Singh A.K."/>
            <person name="Lal R."/>
            <person name="Negi R.K."/>
        </authorList>
    </citation>
    <scope>NUCLEOTIDE SEQUENCE [LARGE SCALE GENOMIC DNA]</scope>
    <source>
        <strain evidence="10 11">CT19</strain>
    </source>
</reference>
<dbReference type="Proteomes" id="UP000315103">
    <property type="component" value="Unassembled WGS sequence"/>
</dbReference>
<dbReference type="OrthoDB" id="1076133at2"/>
<gene>
    <name evidence="10" type="ORF">FO441_05410</name>
</gene>
<protein>
    <submittedName>
        <fullName evidence="10">DUF421 domain-containing protein</fullName>
    </submittedName>
</protein>
<sequence>MDNLQDMLTYAVKLTTGLVGVMIVMRLIGKKELAQITPLDFIYALILGSTIEESLYESTMPFYDMLFALFYWGLLIYIIEKVAVNNGWLRKVAKGKPQLLISNGILDTEVMRKNKMDLDEVRELFRMNGIFSLRTVRYAILENSGFLSVLEYAGDEPPSRKEMGIEYGENDWNHLFVDAGKVEQEALKDAGVDEAWLRQKIEEETDCDFEDVYFAEWSQSKGFFIQSKNQKFR</sequence>
<dbReference type="InterPro" id="IPR023090">
    <property type="entry name" value="UPF0702_alpha/beta_dom_sf"/>
</dbReference>
<dbReference type="AlphaFoldDB" id="A0A558AZK8"/>
<keyword evidence="11" id="KW-1185">Reference proteome</keyword>
<feature type="transmembrane region" description="Helical" evidence="7">
    <location>
        <begin position="7"/>
        <end position="28"/>
    </location>
</feature>
<evidence type="ECO:0000256" key="6">
    <source>
        <dbReference type="ARBA" id="ARBA00023136"/>
    </source>
</evidence>
<evidence type="ECO:0000256" key="3">
    <source>
        <dbReference type="ARBA" id="ARBA00022475"/>
    </source>
</evidence>